<protein>
    <submittedName>
        <fullName evidence="2">Ion_trans_2 domain-containing protein</fullName>
    </submittedName>
</protein>
<proteinExistence type="predicted"/>
<sequence length="920" mass="105777">MFKVLAFLLPLFVKGDVSNCTSSFSLYVGNKFYSSVYDTEVTCDRCTNFTGSWLGEKELKGKYSGCLDQFEWLITDYLDYLPFSSNGVCGLTGTGMSQQGELSHSGSFNITTSCTIDELTKQSIEIKRSAQAFQASNSSLSATLCKVYFVMTKTTGKLSSLPDKVRTHKVHQFPSVPKRPNRRLSSYDTFSAISQLKDVSEHLFINCILKVRESLAEAEEETLKKAELESVSQLLIPSCVMDAWTDGKSLFAKKKKMSWRKRILKQLTLYVQIFYERSRLKYFIPILILLLYSFAGGALFYYIESGPEAQNLIEKKNYMINEQHEILKLLILIKHKVQDLRRRSVNGTVFHNVMNKYRREAMLLINQKVYFYTLECYFLSDQETYKSTLLHPLHPEPNFEGHFLSPNGPIFVLKNYTKQLSERCWEMTLEQDHINKTELRLNEAIELFHKWTGLHHILTPTFTFWNSMFLAVTTYSTIGYGSVVPKSNLGRLAVMVYAVVGIPLVLLILHKLGRYFLFGLEYCWDMTIYLMESVLGFKDGAKYKSRILNKDRDTGMPVIVAILIAFGWMFLCAAIFLKFEKDWDYFKSFWFVFCSLTTIGYGDVTITKSEDMLVIFGFIIIGLSLVSMCINVCQLKLEEFVEEILLAIMEEYTGGMELGLSGTNLKARLNFIDMIKIWNRNKSKKKREKAAKKTVIVEDETSAKASFVNIREIMPFGKRRRVDELIHEIQRQLVLTNKSTQTEAYEHDYCKENKLVMDSKNDNTDYTVKFPEELLLHRVSITEGDPSDTMSRITQDVSYRHISSAHHVQENSSSSNNSGSVRSYPVFNMPNFNPKRRWTFIESSQQTKGAPRGLAMPAAFTYHHSNNRRDTSQIKSLIAEIDVRLKDCHHKLQVPIATKESNPESTEEFESDDSSLSYLK</sequence>
<name>A0AC35TWR6_9BILA</name>
<organism evidence="1 2">
    <name type="scientific">Rhabditophanes sp. KR3021</name>
    <dbReference type="NCBI Taxonomy" id="114890"/>
    <lineage>
        <taxon>Eukaryota</taxon>
        <taxon>Metazoa</taxon>
        <taxon>Ecdysozoa</taxon>
        <taxon>Nematoda</taxon>
        <taxon>Chromadorea</taxon>
        <taxon>Rhabditida</taxon>
        <taxon>Tylenchina</taxon>
        <taxon>Panagrolaimomorpha</taxon>
        <taxon>Strongyloidoidea</taxon>
        <taxon>Alloionematidae</taxon>
        <taxon>Rhabditophanes</taxon>
    </lineage>
</organism>
<evidence type="ECO:0000313" key="1">
    <source>
        <dbReference type="Proteomes" id="UP000095286"/>
    </source>
</evidence>
<dbReference type="WBParaSite" id="RSKR_0000506000.1">
    <property type="protein sequence ID" value="RSKR_0000506000.1"/>
    <property type="gene ID" value="RSKR_0000506000"/>
</dbReference>
<dbReference type="Proteomes" id="UP000095286">
    <property type="component" value="Unplaced"/>
</dbReference>
<accession>A0AC35TWR6</accession>
<reference evidence="2" key="1">
    <citation type="submission" date="2016-11" db="UniProtKB">
        <authorList>
            <consortium name="WormBaseParasite"/>
        </authorList>
    </citation>
    <scope>IDENTIFICATION</scope>
    <source>
        <strain evidence="2">KR3021</strain>
    </source>
</reference>
<evidence type="ECO:0000313" key="2">
    <source>
        <dbReference type="WBParaSite" id="RSKR_0000506000.1"/>
    </source>
</evidence>